<dbReference type="InterPro" id="IPR001045">
    <property type="entry name" value="Spermi_synthase"/>
</dbReference>
<dbReference type="EMBL" id="CAKOGP040002236">
    <property type="protein sequence ID" value="CAJ1965901.1"/>
    <property type="molecule type" value="Genomic_DNA"/>
</dbReference>
<dbReference type="InterPro" id="IPR029063">
    <property type="entry name" value="SAM-dependent_MTases_sf"/>
</dbReference>
<dbReference type="Proteomes" id="UP001295423">
    <property type="component" value="Unassembled WGS sequence"/>
</dbReference>
<dbReference type="NCBIfam" id="NF037959">
    <property type="entry name" value="MFS_SpdSyn"/>
    <property type="match status" value="1"/>
</dbReference>
<comment type="caution">
    <text evidence="6">The sequence shown here is derived from an EMBL/GenBank/DDBJ whole genome shotgun (WGS) entry which is preliminary data.</text>
</comment>
<keyword evidence="3" id="KW-0620">Polyamine biosynthesis</keyword>
<keyword evidence="2 3" id="KW-0808">Transferase</keyword>
<dbReference type="InterPro" id="IPR030373">
    <property type="entry name" value="PABS_CS"/>
</dbReference>
<dbReference type="InterPro" id="IPR037163">
    <property type="entry name" value="Spermidine_synt_N_sf"/>
</dbReference>
<proteinExistence type="inferred from homology"/>
<evidence type="ECO:0000256" key="1">
    <source>
        <dbReference type="ARBA" id="ARBA00007867"/>
    </source>
</evidence>
<evidence type="ECO:0000256" key="4">
    <source>
        <dbReference type="RuleBase" id="RU003836"/>
    </source>
</evidence>
<accession>A0AAD2G902</accession>
<name>A0AAD2G902_9STRA</name>
<dbReference type="Gene3D" id="3.40.50.150">
    <property type="entry name" value="Vaccinia Virus protein VP39"/>
    <property type="match status" value="1"/>
</dbReference>
<dbReference type="PROSITE" id="PS51006">
    <property type="entry name" value="PABS_2"/>
    <property type="match status" value="1"/>
</dbReference>
<evidence type="ECO:0000313" key="7">
    <source>
        <dbReference type="Proteomes" id="UP001295423"/>
    </source>
</evidence>
<dbReference type="Pfam" id="PF17284">
    <property type="entry name" value="Spermine_synt_N"/>
    <property type="match status" value="1"/>
</dbReference>
<dbReference type="GO" id="GO:0008295">
    <property type="term" value="P:spermidine biosynthetic process"/>
    <property type="evidence" value="ECO:0007669"/>
    <property type="project" value="TreeGrafter"/>
</dbReference>
<feature type="domain" description="PABS" evidence="5">
    <location>
        <begin position="22"/>
        <end position="270"/>
    </location>
</feature>
<gene>
    <name evidence="6" type="ORF">CYCCA115_LOCUS21488</name>
</gene>
<sequence length="346" mass="39880">MRQSESSNATHDSTKKYKGINNGWFTETASMWPGQKFSLALENYSEDAIIHHQKSEFQEILVFRSVQYGKVFVIDGILQLTERDECAFHEMMVHLPLFSHPNPKHVLIVGGGDGVCLREVCRHSEVQKVTLVEIDPMVLRASKDFLRLVPPELLDGSDPRVEIVHADAAEYLKEEHNHCRFDVILADTLDPLGPAESLFEPEFYEKMHDSLKPSGIICIQGESFFIHLNLIRDLFFVPLRSSLTLLLSDIFKPTYWYITGGQIGFILCRKGDAKSCRNPVRHCKFQSDLKWYNRQIHRAAFVLPHYIQQELSEVDLWNRGGFDEFSVPERDDYDKDRCFLLGCSIQ</sequence>
<dbReference type="PANTHER" id="PTHR11558">
    <property type="entry name" value="SPERMIDINE/SPERMINE SYNTHASE"/>
    <property type="match status" value="1"/>
</dbReference>
<dbReference type="HAMAP" id="MF_00198">
    <property type="entry name" value="Spermidine_synth"/>
    <property type="match status" value="1"/>
</dbReference>
<dbReference type="NCBIfam" id="TIGR00417">
    <property type="entry name" value="speE"/>
    <property type="match status" value="1"/>
</dbReference>
<dbReference type="Pfam" id="PF01564">
    <property type="entry name" value="Spermine_synth"/>
    <property type="match status" value="1"/>
</dbReference>
<comment type="similarity">
    <text evidence="1 4">Belongs to the spermidine/spermine synthase family.</text>
</comment>
<organism evidence="6 7">
    <name type="scientific">Cylindrotheca closterium</name>
    <dbReference type="NCBI Taxonomy" id="2856"/>
    <lineage>
        <taxon>Eukaryota</taxon>
        <taxon>Sar</taxon>
        <taxon>Stramenopiles</taxon>
        <taxon>Ochrophyta</taxon>
        <taxon>Bacillariophyta</taxon>
        <taxon>Bacillariophyceae</taxon>
        <taxon>Bacillariophycidae</taxon>
        <taxon>Bacillariales</taxon>
        <taxon>Bacillariaceae</taxon>
        <taxon>Cylindrotheca</taxon>
    </lineage>
</organism>
<dbReference type="SUPFAM" id="SSF53335">
    <property type="entry name" value="S-adenosyl-L-methionine-dependent methyltransferases"/>
    <property type="match status" value="1"/>
</dbReference>
<dbReference type="CDD" id="cd02440">
    <property type="entry name" value="AdoMet_MTases"/>
    <property type="match status" value="1"/>
</dbReference>
<dbReference type="GO" id="GO:0004766">
    <property type="term" value="F:spermidine synthase activity"/>
    <property type="evidence" value="ECO:0007669"/>
    <property type="project" value="TreeGrafter"/>
</dbReference>
<protein>
    <recommendedName>
        <fullName evidence="5">PABS domain-containing protein</fullName>
    </recommendedName>
</protein>
<evidence type="ECO:0000256" key="3">
    <source>
        <dbReference type="PROSITE-ProRule" id="PRU00354"/>
    </source>
</evidence>
<feature type="active site" description="Proton acceptor" evidence="3">
    <location>
        <position position="187"/>
    </location>
</feature>
<reference evidence="6" key="1">
    <citation type="submission" date="2023-08" db="EMBL/GenBank/DDBJ databases">
        <authorList>
            <person name="Audoor S."/>
            <person name="Bilcke G."/>
        </authorList>
    </citation>
    <scope>NUCLEOTIDE SEQUENCE</scope>
</reference>
<dbReference type="InterPro" id="IPR035246">
    <property type="entry name" value="Spermidine_synt_N"/>
</dbReference>
<evidence type="ECO:0000313" key="6">
    <source>
        <dbReference type="EMBL" id="CAJ1965901.1"/>
    </source>
</evidence>
<dbReference type="PROSITE" id="PS01330">
    <property type="entry name" value="PABS_1"/>
    <property type="match status" value="1"/>
</dbReference>
<keyword evidence="7" id="KW-1185">Reference proteome</keyword>
<evidence type="ECO:0000259" key="5">
    <source>
        <dbReference type="PROSITE" id="PS51006"/>
    </source>
</evidence>
<evidence type="ECO:0000256" key="2">
    <source>
        <dbReference type="ARBA" id="ARBA00022679"/>
    </source>
</evidence>
<dbReference type="PANTHER" id="PTHR11558:SF11">
    <property type="entry name" value="SPERMIDINE SYNTHASE"/>
    <property type="match status" value="1"/>
</dbReference>
<dbReference type="InterPro" id="IPR030374">
    <property type="entry name" value="PABS"/>
</dbReference>
<dbReference type="AlphaFoldDB" id="A0AAD2G902"/>
<dbReference type="GO" id="GO:0005829">
    <property type="term" value="C:cytosol"/>
    <property type="evidence" value="ECO:0007669"/>
    <property type="project" value="TreeGrafter"/>
</dbReference>
<dbReference type="Gene3D" id="2.30.140.10">
    <property type="entry name" value="Spermidine synthase, tetramerisation domain"/>
    <property type="match status" value="1"/>
</dbReference>